<dbReference type="Proteomes" id="UP000824265">
    <property type="component" value="Unassembled WGS sequence"/>
</dbReference>
<dbReference type="GO" id="GO:0006006">
    <property type="term" value="P:glucose metabolic process"/>
    <property type="evidence" value="ECO:0007669"/>
    <property type="project" value="TreeGrafter"/>
</dbReference>
<dbReference type="GO" id="GO:0030246">
    <property type="term" value="F:carbohydrate binding"/>
    <property type="evidence" value="ECO:0007669"/>
    <property type="project" value="InterPro"/>
</dbReference>
<dbReference type="EC" id="5.1.3.3" evidence="4 8"/>
<evidence type="ECO:0000256" key="6">
    <source>
        <dbReference type="ARBA" id="ARBA00023235"/>
    </source>
</evidence>
<sequence length="348" mass="37791">MAVEKSVFGKGLNGEEIMLYTLKNSKGMQACVTNLGAILVRLIVPDGQGNGADVVLGFDRAEDYFGNPSFFGAVIGPSANRIGGAAFSLDGADYALDVNDGPNNLHSHKEKGYHKKLWSAQVSQNSVTFSLEDADGNMGFPGRKKVQVTYSLDEDNALTLHYHGSSDKRTILNLTNHTYFNLDGHDSGSIEAHTLWLNASRYTPVVQGSIPTGEIAAVAGTPMDFTAEKTVGQDINEDFEQLKLTGGFDHNWVLDGWDGTLRLFAVVKGPKSGRVMKAYTTLPGVQFYAGNFIDPQTGKEGASYGKRSGLCLETQYFPDSVHHSQFPSCIFGGENGQDYDSVTVYRFE</sequence>
<organism evidence="12 13">
    <name type="scientific">Candidatus Acetatifactor stercoripullorum</name>
    <dbReference type="NCBI Taxonomy" id="2838414"/>
    <lineage>
        <taxon>Bacteria</taxon>
        <taxon>Bacillati</taxon>
        <taxon>Bacillota</taxon>
        <taxon>Clostridia</taxon>
        <taxon>Lachnospirales</taxon>
        <taxon>Lachnospiraceae</taxon>
        <taxon>Acetatifactor</taxon>
    </lineage>
</organism>
<dbReference type="GO" id="GO:0004034">
    <property type="term" value="F:aldose 1-epimerase activity"/>
    <property type="evidence" value="ECO:0007669"/>
    <property type="project" value="UniProtKB-EC"/>
</dbReference>
<reference evidence="12" key="2">
    <citation type="submission" date="2021-04" db="EMBL/GenBank/DDBJ databases">
        <authorList>
            <person name="Gilroy R."/>
        </authorList>
    </citation>
    <scope>NUCLEOTIDE SEQUENCE</scope>
    <source>
        <strain evidence="12">CHK195-6426</strain>
    </source>
</reference>
<evidence type="ECO:0000256" key="5">
    <source>
        <dbReference type="ARBA" id="ARBA00014165"/>
    </source>
</evidence>
<keyword evidence="7 8" id="KW-0119">Carbohydrate metabolism</keyword>
<dbReference type="PROSITE" id="PS00545">
    <property type="entry name" value="ALDOSE_1_EPIMERASE"/>
    <property type="match status" value="1"/>
</dbReference>
<evidence type="ECO:0000256" key="8">
    <source>
        <dbReference type="PIRNR" id="PIRNR005096"/>
    </source>
</evidence>
<dbReference type="AlphaFoldDB" id="A0A9D1R8G5"/>
<reference evidence="12" key="1">
    <citation type="journal article" date="2021" name="PeerJ">
        <title>Extensive microbial diversity within the chicken gut microbiome revealed by metagenomics and culture.</title>
        <authorList>
            <person name="Gilroy R."/>
            <person name="Ravi A."/>
            <person name="Getino M."/>
            <person name="Pursley I."/>
            <person name="Horton D.L."/>
            <person name="Alikhan N.F."/>
            <person name="Baker D."/>
            <person name="Gharbi K."/>
            <person name="Hall N."/>
            <person name="Watson M."/>
            <person name="Adriaenssens E.M."/>
            <person name="Foster-Nyarko E."/>
            <person name="Jarju S."/>
            <person name="Secka A."/>
            <person name="Antonio M."/>
            <person name="Oren A."/>
            <person name="Chaudhuri R.R."/>
            <person name="La Ragione R."/>
            <person name="Hildebrand F."/>
            <person name="Pallen M.J."/>
        </authorList>
    </citation>
    <scope>NUCLEOTIDE SEQUENCE</scope>
    <source>
        <strain evidence="12">CHK195-6426</strain>
    </source>
</reference>
<dbReference type="Pfam" id="PF01263">
    <property type="entry name" value="Aldose_epim"/>
    <property type="match status" value="1"/>
</dbReference>
<comment type="pathway">
    <text evidence="2 8">Carbohydrate metabolism; hexose metabolism.</text>
</comment>
<name>A0A9D1R8G5_9FIRM</name>
<dbReference type="EMBL" id="DXGH01000056">
    <property type="protein sequence ID" value="HIW81911.1"/>
    <property type="molecule type" value="Genomic_DNA"/>
</dbReference>
<comment type="caution">
    <text evidence="12">The sequence shown here is derived from an EMBL/GenBank/DDBJ whole genome shotgun (WGS) entry which is preliminary data.</text>
</comment>
<gene>
    <name evidence="12" type="ORF">H9742_10430</name>
</gene>
<dbReference type="InterPro" id="IPR015443">
    <property type="entry name" value="Aldose_1-epimerase"/>
</dbReference>
<dbReference type="NCBIfam" id="NF008277">
    <property type="entry name" value="PRK11055.1"/>
    <property type="match status" value="1"/>
</dbReference>
<evidence type="ECO:0000256" key="1">
    <source>
        <dbReference type="ARBA" id="ARBA00001614"/>
    </source>
</evidence>
<dbReference type="PIRSF" id="PIRSF005096">
    <property type="entry name" value="GALM"/>
    <property type="match status" value="1"/>
</dbReference>
<evidence type="ECO:0000256" key="4">
    <source>
        <dbReference type="ARBA" id="ARBA00013185"/>
    </source>
</evidence>
<comment type="catalytic activity">
    <reaction evidence="1 8">
        <text>alpha-D-glucose = beta-D-glucose</text>
        <dbReference type="Rhea" id="RHEA:10264"/>
        <dbReference type="ChEBI" id="CHEBI:15903"/>
        <dbReference type="ChEBI" id="CHEBI:17925"/>
        <dbReference type="EC" id="5.1.3.3"/>
    </reaction>
</comment>
<dbReference type="InterPro" id="IPR018052">
    <property type="entry name" value="Ald1_epimerase_CS"/>
</dbReference>
<evidence type="ECO:0000256" key="7">
    <source>
        <dbReference type="ARBA" id="ARBA00023277"/>
    </source>
</evidence>
<dbReference type="InterPro" id="IPR047215">
    <property type="entry name" value="Galactose_mutarotase-like"/>
</dbReference>
<proteinExistence type="inferred from homology"/>
<dbReference type="PANTHER" id="PTHR10091:SF0">
    <property type="entry name" value="GALACTOSE MUTAROTASE"/>
    <property type="match status" value="1"/>
</dbReference>
<dbReference type="PANTHER" id="PTHR10091">
    <property type="entry name" value="ALDOSE-1-EPIMERASE"/>
    <property type="match status" value="1"/>
</dbReference>
<feature type="binding site" evidence="11">
    <location>
        <begin position="80"/>
        <end position="81"/>
    </location>
    <ligand>
        <name>beta-D-galactose</name>
        <dbReference type="ChEBI" id="CHEBI:27667"/>
    </ligand>
</feature>
<dbReference type="Gene3D" id="2.70.98.10">
    <property type="match status" value="1"/>
</dbReference>
<feature type="binding site" evidence="11">
    <location>
        <begin position="177"/>
        <end position="179"/>
    </location>
    <ligand>
        <name>beta-D-galactose</name>
        <dbReference type="ChEBI" id="CHEBI:27667"/>
    </ligand>
</feature>
<dbReference type="GO" id="GO:0033499">
    <property type="term" value="P:galactose catabolic process via UDP-galactose, Leloir pathway"/>
    <property type="evidence" value="ECO:0007669"/>
    <property type="project" value="TreeGrafter"/>
</dbReference>
<evidence type="ECO:0000256" key="3">
    <source>
        <dbReference type="ARBA" id="ARBA00006206"/>
    </source>
</evidence>
<keyword evidence="6 8" id="KW-0413">Isomerase</keyword>
<accession>A0A9D1R8G5</accession>
<dbReference type="InterPro" id="IPR014718">
    <property type="entry name" value="GH-type_carb-bd"/>
</dbReference>
<dbReference type="InterPro" id="IPR011013">
    <property type="entry name" value="Gal_mutarotase_sf_dom"/>
</dbReference>
<feature type="binding site" evidence="10">
    <location>
        <position position="249"/>
    </location>
    <ligand>
        <name>beta-D-galactose</name>
        <dbReference type="ChEBI" id="CHEBI:27667"/>
    </ligand>
</feature>
<feature type="active site" description="Proton donor" evidence="9">
    <location>
        <position position="177"/>
    </location>
</feature>
<dbReference type="InterPro" id="IPR008183">
    <property type="entry name" value="Aldose_1/G6P_1-epimerase"/>
</dbReference>
<feature type="active site" description="Proton acceptor" evidence="9">
    <location>
        <position position="313"/>
    </location>
</feature>
<evidence type="ECO:0000256" key="11">
    <source>
        <dbReference type="PIRSR" id="PIRSR005096-3"/>
    </source>
</evidence>
<evidence type="ECO:0000256" key="2">
    <source>
        <dbReference type="ARBA" id="ARBA00005028"/>
    </source>
</evidence>
<dbReference type="CDD" id="cd09019">
    <property type="entry name" value="galactose_mutarotase_like"/>
    <property type="match status" value="1"/>
</dbReference>
<evidence type="ECO:0000313" key="13">
    <source>
        <dbReference type="Proteomes" id="UP000824265"/>
    </source>
</evidence>
<evidence type="ECO:0000256" key="9">
    <source>
        <dbReference type="PIRSR" id="PIRSR005096-1"/>
    </source>
</evidence>
<evidence type="ECO:0000313" key="12">
    <source>
        <dbReference type="EMBL" id="HIW81911.1"/>
    </source>
</evidence>
<comment type="similarity">
    <text evidence="3 8">Belongs to the aldose epimerase family.</text>
</comment>
<evidence type="ECO:0000256" key="10">
    <source>
        <dbReference type="PIRSR" id="PIRSR005096-2"/>
    </source>
</evidence>
<dbReference type="SUPFAM" id="SSF74650">
    <property type="entry name" value="Galactose mutarotase-like"/>
    <property type="match status" value="1"/>
</dbReference>
<protein>
    <recommendedName>
        <fullName evidence="5 8">Aldose 1-epimerase</fullName>
        <ecNumber evidence="4 8">5.1.3.3</ecNumber>
    </recommendedName>
</protein>